<organism evidence="6 7">
    <name type="scientific">Aminivibrio pyruvatiphilus</name>
    <dbReference type="NCBI Taxonomy" id="1005740"/>
    <lineage>
        <taxon>Bacteria</taxon>
        <taxon>Thermotogati</taxon>
        <taxon>Synergistota</taxon>
        <taxon>Synergistia</taxon>
        <taxon>Synergistales</taxon>
        <taxon>Aminobacteriaceae</taxon>
        <taxon>Aminivibrio</taxon>
    </lineage>
</organism>
<dbReference type="EMBL" id="SORI01000005">
    <property type="protein sequence ID" value="TDY61592.1"/>
    <property type="molecule type" value="Genomic_DNA"/>
</dbReference>
<accession>A0A4R8MBF5</accession>
<dbReference type="SMART" id="SM00267">
    <property type="entry name" value="GGDEF"/>
    <property type="match status" value="1"/>
</dbReference>
<dbReference type="NCBIfam" id="TIGR00277">
    <property type="entry name" value="HDIG"/>
    <property type="match status" value="1"/>
</dbReference>
<dbReference type="Pfam" id="PF13426">
    <property type="entry name" value="PAS_9"/>
    <property type="match status" value="1"/>
</dbReference>
<dbReference type="PANTHER" id="PTHR45228">
    <property type="entry name" value="CYCLIC DI-GMP PHOSPHODIESTERASE TM_0186-RELATED"/>
    <property type="match status" value="1"/>
</dbReference>
<dbReference type="PROSITE" id="PS51832">
    <property type="entry name" value="HD_GYP"/>
    <property type="match status" value="1"/>
</dbReference>
<dbReference type="InterPro" id="IPR000014">
    <property type="entry name" value="PAS"/>
</dbReference>
<dbReference type="Pfam" id="PF00990">
    <property type="entry name" value="GGDEF"/>
    <property type="match status" value="1"/>
</dbReference>
<evidence type="ECO:0000259" key="3">
    <source>
        <dbReference type="PROSITE" id="PS50113"/>
    </source>
</evidence>
<dbReference type="InterPro" id="IPR043128">
    <property type="entry name" value="Rev_trsase/Diguanyl_cyclase"/>
</dbReference>
<keyword evidence="6" id="KW-0808">Transferase</keyword>
<dbReference type="InterPro" id="IPR000700">
    <property type="entry name" value="PAS-assoc_C"/>
</dbReference>
<dbReference type="Gene3D" id="3.30.450.20">
    <property type="entry name" value="PAS domain"/>
    <property type="match status" value="1"/>
</dbReference>
<feature type="region of interest" description="Disordered" evidence="1">
    <location>
        <begin position="441"/>
        <end position="460"/>
    </location>
</feature>
<dbReference type="GO" id="GO:0016740">
    <property type="term" value="F:transferase activity"/>
    <property type="evidence" value="ECO:0007669"/>
    <property type="project" value="UniProtKB-KW"/>
</dbReference>
<feature type="region of interest" description="Disordered" evidence="1">
    <location>
        <begin position="473"/>
        <end position="495"/>
    </location>
</feature>
<dbReference type="SMART" id="SM00471">
    <property type="entry name" value="HDc"/>
    <property type="match status" value="1"/>
</dbReference>
<dbReference type="Pfam" id="PF13487">
    <property type="entry name" value="HD_5"/>
    <property type="match status" value="1"/>
</dbReference>
<dbReference type="SUPFAM" id="SSF109604">
    <property type="entry name" value="HD-domain/PDEase-like"/>
    <property type="match status" value="1"/>
</dbReference>
<reference evidence="6 7" key="1">
    <citation type="submission" date="2019-03" db="EMBL/GenBank/DDBJ databases">
        <title>Genomic Encyclopedia of Type Strains, Phase IV (KMG-IV): sequencing the most valuable type-strain genomes for metagenomic binning, comparative biology and taxonomic classification.</title>
        <authorList>
            <person name="Goeker M."/>
        </authorList>
    </citation>
    <scope>NUCLEOTIDE SEQUENCE [LARGE SCALE GENOMIC DNA]</scope>
    <source>
        <strain evidence="6 7">DSM 25964</strain>
    </source>
</reference>
<dbReference type="InterPro" id="IPR003607">
    <property type="entry name" value="HD/PDEase_dom"/>
</dbReference>
<dbReference type="InterPro" id="IPR006675">
    <property type="entry name" value="HDIG_dom"/>
</dbReference>
<dbReference type="PANTHER" id="PTHR45228:SF1">
    <property type="entry name" value="CYCLIC DI-GMP PHOSPHODIESTERASE TM_0186"/>
    <property type="match status" value="1"/>
</dbReference>
<gene>
    <name evidence="6" type="ORF">C8D99_1054</name>
</gene>
<feature type="compositionally biased region" description="Basic and acidic residues" evidence="1">
    <location>
        <begin position="446"/>
        <end position="460"/>
    </location>
</feature>
<dbReference type="NCBIfam" id="TIGR00229">
    <property type="entry name" value="sensory_box"/>
    <property type="match status" value="1"/>
</dbReference>
<feature type="domain" description="HD-GYP" evidence="5">
    <location>
        <begin position="291"/>
        <end position="487"/>
    </location>
</feature>
<dbReference type="InterPro" id="IPR035965">
    <property type="entry name" value="PAS-like_dom_sf"/>
</dbReference>
<dbReference type="OrthoDB" id="5162at2"/>
<evidence type="ECO:0000259" key="5">
    <source>
        <dbReference type="PROSITE" id="PS51832"/>
    </source>
</evidence>
<dbReference type="Gene3D" id="3.30.70.270">
    <property type="match status" value="1"/>
</dbReference>
<dbReference type="CDD" id="cd01949">
    <property type="entry name" value="GGDEF"/>
    <property type="match status" value="1"/>
</dbReference>
<dbReference type="CDD" id="cd00130">
    <property type="entry name" value="PAS"/>
    <property type="match status" value="1"/>
</dbReference>
<dbReference type="SUPFAM" id="SSF55073">
    <property type="entry name" value="Nucleotide cyclase"/>
    <property type="match status" value="1"/>
</dbReference>
<dbReference type="SMART" id="SM00091">
    <property type="entry name" value="PAS"/>
    <property type="match status" value="1"/>
</dbReference>
<evidence type="ECO:0000259" key="2">
    <source>
        <dbReference type="PROSITE" id="PS50112"/>
    </source>
</evidence>
<keyword evidence="7" id="KW-1185">Reference proteome</keyword>
<evidence type="ECO:0000259" key="4">
    <source>
        <dbReference type="PROSITE" id="PS50887"/>
    </source>
</evidence>
<dbReference type="Proteomes" id="UP000295066">
    <property type="component" value="Unassembled WGS sequence"/>
</dbReference>
<feature type="domain" description="PAS" evidence="2">
    <location>
        <begin position="17"/>
        <end position="71"/>
    </location>
</feature>
<sequence>MDRTDAAPGNGKSGLDTGELLSCLMAGIAEFVFIHNLTGKIREVNSAAVKGLGFTVQELLSSDMTAVLASPPPLRVKQAWKNLDTGHPFSAEGIVRRKDGTSFPALLSFFPLVRGEEPAVLTIARDITDLKAAGEGLSRGSFKDPLTGLYNRAFFEEELKRLDCDRQLPLSIIMGDLNGLKMANDAFGHQVGDALLKAAAKVLRKICRSSDLLFRWGGDEFVILLPHTREEDAASIVNRIEDAFRKIQVKDMPVPPSMSLGYSAKLHRWQDFANVFRDAEGDMYDKKISESRKIRETILGSIFSSLAESTPETVEHNLSVRRLCRMLGRRLGLERLDLEKLDLAAYLHDIGKASIPPRILSKTGPLTEEEWEDVKRHAEAGYKVASSATPDVASVADEILSHHERWDGTGYPSGLPGEDIPLLSRIIAVADAFDVMTRGTPYRPARSRDDALREVKEQAGRQFDPKIADFLLENRGKTDEETAEQLPPVRDFTVE</sequence>
<feature type="domain" description="GGDEF" evidence="4">
    <location>
        <begin position="168"/>
        <end position="299"/>
    </location>
</feature>
<evidence type="ECO:0000313" key="7">
    <source>
        <dbReference type="Proteomes" id="UP000295066"/>
    </source>
</evidence>
<name>A0A4R8MBF5_9BACT</name>
<dbReference type="InterPro" id="IPR037522">
    <property type="entry name" value="HD_GYP_dom"/>
</dbReference>
<evidence type="ECO:0000256" key="1">
    <source>
        <dbReference type="SAM" id="MobiDB-lite"/>
    </source>
</evidence>
<dbReference type="SUPFAM" id="SSF55785">
    <property type="entry name" value="PYP-like sensor domain (PAS domain)"/>
    <property type="match status" value="1"/>
</dbReference>
<dbReference type="InterPro" id="IPR000160">
    <property type="entry name" value="GGDEF_dom"/>
</dbReference>
<dbReference type="AlphaFoldDB" id="A0A4R8MBF5"/>
<dbReference type="CDD" id="cd00077">
    <property type="entry name" value="HDc"/>
    <property type="match status" value="1"/>
</dbReference>
<dbReference type="PROSITE" id="PS50112">
    <property type="entry name" value="PAS"/>
    <property type="match status" value="1"/>
</dbReference>
<protein>
    <submittedName>
        <fullName evidence="6">PAS domain S-box-containing protein/diguanylate cyclase (GGDEF)-like protein/putative nucleotidyltransferase with HDIG domain</fullName>
    </submittedName>
</protein>
<dbReference type="PROSITE" id="PS50113">
    <property type="entry name" value="PAC"/>
    <property type="match status" value="1"/>
</dbReference>
<dbReference type="RefSeq" id="WP_133957047.1">
    <property type="nucleotide sequence ID" value="NZ_SORI01000005.1"/>
</dbReference>
<comment type="caution">
    <text evidence="6">The sequence shown here is derived from an EMBL/GenBank/DDBJ whole genome shotgun (WGS) entry which is preliminary data.</text>
</comment>
<dbReference type="PROSITE" id="PS50887">
    <property type="entry name" value="GGDEF"/>
    <property type="match status" value="1"/>
</dbReference>
<feature type="domain" description="PAC" evidence="3">
    <location>
        <begin position="89"/>
        <end position="139"/>
    </location>
</feature>
<dbReference type="InterPro" id="IPR029787">
    <property type="entry name" value="Nucleotide_cyclase"/>
</dbReference>
<evidence type="ECO:0000313" key="6">
    <source>
        <dbReference type="EMBL" id="TDY61592.1"/>
    </source>
</evidence>
<dbReference type="NCBIfam" id="TIGR00254">
    <property type="entry name" value="GGDEF"/>
    <property type="match status" value="1"/>
</dbReference>
<dbReference type="InterPro" id="IPR052020">
    <property type="entry name" value="Cyclic_di-GMP/3'3'-cGAMP_PDE"/>
</dbReference>
<proteinExistence type="predicted"/>
<dbReference type="Gene3D" id="1.10.3210.10">
    <property type="entry name" value="Hypothetical protein af1432"/>
    <property type="match status" value="1"/>
</dbReference>